<evidence type="ECO:0000313" key="1">
    <source>
        <dbReference type="EMBL" id="CAB4031093.1"/>
    </source>
</evidence>
<comment type="caution">
    <text evidence="1">The sequence shown here is derived from an EMBL/GenBank/DDBJ whole genome shotgun (WGS) entry which is preliminary data.</text>
</comment>
<dbReference type="AlphaFoldDB" id="A0A6S7KSZ8"/>
<gene>
    <name evidence="1" type="ORF">PACLA_8A066043</name>
</gene>
<dbReference type="Proteomes" id="UP001152795">
    <property type="component" value="Unassembled WGS sequence"/>
</dbReference>
<evidence type="ECO:0000313" key="2">
    <source>
        <dbReference type="Proteomes" id="UP001152795"/>
    </source>
</evidence>
<accession>A0A6S7KSZ8</accession>
<protein>
    <submittedName>
        <fullName evidence="1">Uncharacterized protein</fullName>
    </submittedName>
</protein>
<reference evidence="1" key="1">
    <citation type="submission" date="2020-04" db="EMBL/GenBank/DDBJ databases">
        <authorList>
            <person name="Alioto T."/>
            <person name="Alioto T."/>
            <person name="Gomez Garrido J."/>
        </authorList>
    </citation>
    <scope>NUCLEOTIDE SEQUENCE</scope>
    <source>
        <strain evidence="1">A484AB</strain>
    </source>
</reference>
<sequence>MAAIHAPKFARIFTLYLVLYLILNFQNTGNSSANKASFLSIGSGSDIKIFPRRNEVLDRPTYDAICRQPVERKVIKVLKLTKMILWTGSLVLLAGDICPQPGPGATNTISKKVCFDVKSRGLKIAHLNICSLLSKLDELA</sequence>
<keyword evidence="2" id="KW-1185">Reference proteome</keyword>
<organism evidence="1 2">
    <name type="scientific">Paramuricea clavata</name>
    <name type="common">Red gorgonian</name>
    <name type="synonym">Violescent sea-whip</name>
    <dbReference type="NCBI Taxonomy" id="317549"/>
    <lineage>
        <taxon>Eukaryota</taxon>
        <taxon>Metazoa</taxon>
        <taxon>Cnidaria</taxon>
        <taxon>Anthozoa</taxon>
        <taxon>Octocorallia</taxon>
        <taxon>Malacalcyonacea</taxon>
        <taxon>Plexauridae</taxon>
        <taxon>Paramuricea</taxon>
    </lineage>
</organism>
<feature type="non-terminal residue" evidence="1">
    <location>
        <position position="140"/>
    </location>
</feature>
<proteinExistence type="predicted"/>
<dbReference type="EMBL" id="CACRXK020017357">
    <property type="protein sequence ID" value="CAB4031093.1"/>
    <property type="molecule type" value="Genomic_DNA"/>
</dbReference>
<name>A0A6S7KSZ8_PARCT</name>